<dbReference type="GO" id="GO:0050518">
    <property type="term" value="F:2-C-methyl-D-erythritol 4-phosphate cytidylyltransferase activity"/>
    <property type="evidence" value="ECO:0007669"/>
    <property type="project" value="TreeGrafter"/>
</dbReference>
<evidence type="ECO:0000256" key="2">
    <source>
        <dbReference type="ARBA" id="ARBA00022695"/>
    </source>
</evidence>
<dbReference type="PANTHER" id="PTHR32125">
    <property type="entry name" value="2-C-METHYL-D-ERYTHRITOL 4-PHOSPHATE CYTIDYLYLTRANSFERASE, CHLOROPLASTIC"/>
    <property type="match status" value="1"/>
</dbReference>
<name>R6TBH3_9FIRM</name>
<keyword evidence="1 4" id="KW-0808">Transferase</keyword>
<evidence type="ECO:0000256" key="1">
    <source>
        <dbReference type="ARBA" id="ARBA00022679"/>
    </source>
</evidence>
<evidence type="ECO:0000313" key="4">
    <source>
        <dbReference type="EMBL" id="CDC69570.1"/>
    </source>
</evidence>
<evidence type="ECO:0000256" key="3">
    <source>
        <dbReference type="ARBA" id="ARBA00023229"/>
    </source>
</evidence>
<proteinExistence type="predicted"/>
<dbReference type="Pfam" id="PF01128">
    <property type="entry name" value="IspD"/>
    <property type="match status" value="1"/>
</dbReference>
<dbReference type="InterPro" id="IPR034683">
    <property type="entry name" value="IspD/TarI"/>
</dbReference>
<dbReference type="GO" id="GO:0008299">
    <property type="term" value="P:isoprenoid biosynthetic process"/>
    <property type="evidence" value="ECO:0007669"/>
    <property type="project" value="UniProtKB-KW"/>
</dbReference>
<evidence type="ECO:0000313" key="5">
    <source>
        <dbReference type="Proteomes" id="UP000018162"/>
    </source>
</evidence>
<dbReference type="AlphaFoldDB" id="R6TBH3"/>
<reference evidence="4" key="1">
    <citation type="submission" date="2012-11" db="EMBL/GenBank/DDBJ databases">
        <title>Dependencies among metagenomic species, viruses, plasmids and units of genetic variation.</title>
        <authorList>
            <person name="Nielsen H.B."/>
            <person name="Almeida M."/>
            <person name="Juncker A.S."/>
            <person name="Rasmussen S."/>
            <person name="Li J."/>
            <person name="Sunagawa S."/>
            <person name="Plichta D."/>
            <person name="Gautier L."/>
            <person name="Le Chatelier E."/>
            <person name="Peletier E."/>
            <person name="Bonde I."/>
            <person name="Nielsen T."/>
            <person name="Manichanh C."/>
            <person name="Arumugam M."/>
            <person name="Batto J."/>
            <person name="Santos M.B.Q.D."/>
            <person name="Blom N."/>
            <person name="Borruel N."/>
            <person name="Burgdorf K.S."/>
            <person name="Boumezbeur F."/>
            <person name="Casellas F."/>
            <person name="Dore J."/>
            <person name="Guarner F."/>
            <person name="Hansen T."/>
            <person name="Hildebrand F."/>
            <person name="Kaas R.S."/>
            <person name="Kennedy S."/>
            <person name="Kristiansen K."/>
            <person name="Kultima J.R."/>
            <person name="Leonard P."/>
            <person name="Levenez F."/>
            <person name="Lund O."/>
            <person name="Moumen B."/>
            <person name="Le Paslier D."/>
            <person name="Pons N."/>
            <person name="Pedersen O."/>
            <person name="Prifti E."/>
            <person name="Qin J."/>
            <person name="Raes J."/>
            <person name="Tap J."/>
            <person name="Tims S."/>
            <person name="Ussery D.W."/>
            <person name="Yamada T."/>
            <person name="MetaHit consortium"/>
            <person name="Renault P."/>
            <person name="Sicheritz-Ponten T."/>
            <person name="Bork P."/>
            <person name="Wang J."/>
            <person name="Brunak S."/>
            <person name="Ehrlich S.D."/>
        </authorList>
    </citation>
    <scope>NUCLEOTIDE SEQUENCE [LARGE SCALE GENOMIC DNA]</scope>
</reference>
<dbReference type="Proteomes" id="UP000018162">
    <property type="component" value="Unassembled WGS sequence"/>
</dbReference>
<protein>
    <submittedName>
        <fullName evidence="4">2-C-methyl-D-erythritol 4-phosphate cytidylyltransferase</fullName>
    </submittedName>
</protein>
<keyword evidence="3" id="KW-0414">Isoprene biosynthesis</keyword>
<gene>
    <name evidence="4" type="ORF">BN626_02429</name>
</gene>
<sequence>MPVKDTIKVSDELGYSANTPDRKSLWQIQTPQCFEYDLLAQSYDKLFSDMSCGKSVPAITDDAMIVEYGSDTKVRLIEGSYENIKVTTPEDMGIAELFLKKRRKM</sequence>
<dbReference type="PANTHER" id="PTHR32125:SF4">
    <property type="entry name" value="2-C-METHYL-D-ERYTHRITOL 4-PHOSPHATE CYTIDYLYLTRANSFERASE, CHLOROPLASTIC"/>
    <property type="match status" value="1"/>
</dbReference>
<accession>R6TBH3</accession>
<comment type="caution">
    <text evidence="4">The sequence shown here is derived from an EMBL/GenBank/DDBJ whole genome shotgun (WGS) entry which is preliminary data.</text>
</comment>
<dbReference type="InterPro" id="IPR050088">
    <property type="entry name" value="IspD/TarI_cytidylyltransf_bact"/>
</dbReference>
<dbReference type="Gene3D" id="3.90.550.10">
    <property type="entry name" value="Spore Coat Polysaccharide Biosynthesis Protein SpsA, Chain A"/>
    <property type="match status" value="1"/>
</dbReference>
<keyword evidence="2 4" id="KW-0548">Nucleotidyltransferase</keyword>
<organism evidence="4 5">
    <name type="scientific">Agathobacter rectalis CAG:36</name>
    <dbReference type="NCBI Taxonomy" id="1263079"/>
    <lineage>
        <taxon>Bacteria</taxon>
        <taxon>Bacillati</taxon>
        <taxon>Bacillota</taxon>
        <taxon>Clostridia</taxon>
        <taxon>Lachnospirales</taxon>
        <taxon>Lachnospiraceae</taxon>
        <taxon>Agathobacter</taxon>
    </lineage>
</organism>
<dbReference type="InterPro" id="IPR029044">
    <property type="entry name" value="Nucleotide-diphossugar_trans"/>
</dbReference>
<dbReference type="EMBL" id="CBFV010000010">
    <property type="protein sequence ID" value="CDC69570.1"/>
    <property type="molecule type" value="Genomic_DNA"/>
</dbReference>
<dbReference type="SUPFAM" id="SSF53448">
    <property type="entry name" value="Nucleotide-diphospho-sugar transferases"/>
    <property type="match status" value="1"/>
</dbReference>